<dbReference type="Pfam" id="PF12796">
    <property type="entry name" value="Ank_2"/>
    <property type="match status" value="1"/>
</dbReference>
<dbReference type="OrthoDB" id="340620at2759"/>
<evidence type="ECO:0000313" key="3">
    <source>
        <dbReference type="EMBL" id="VDI62487.1"/>
    </source>
</evidence>
<dbReference type="PANTHER" id="PTHR24198">
    <property type="entry name" value="ANKYRIN REPEAT AND PROTEIN KINASE DOMAIN-CONTAINING PROTEIN"/>
    <property type="match status" value="1"/>
</dbReference>
<dbReference type="EMBL" id="UYJE01008261">
    <property type="protein sequence ID" value="VDI62487.1"/>
    <property type="molecule type" value="Genomic_DNA"/>
</dbReference>
<accession>A0A8B6GDH2</accession>
<keyword evidence="4" id="KW-1185">Reference proteome</keyword>
<reference evidence="3" key="1">
    <citation type="submission" date="2018-11" db="EMBL/GenBank/DDBJ databases">
        <authorList>
            <person name="Alioto T."/>
            <person name="Alioto T."/>
        </authorList>
    </citation>
    <scope>NUCLEOTIDE SEQUENCE</scope>
</reference>
<dbReference type="AlphaFoldDB" id="A0A8B6GDH2"/>
<evidence type="ECO:0000256" key="2">
    <source>
        <dbReference type="ARBA" id="ARBA00023043"/>
    </source>
</evidence>
<evidence type="ECO:0000313" key="4">
    <source>
        <dbReference type="Proteomes" id="UP000596742"/>
    </source>
</evidence>
<comment type="caution">
    <text evidence="3">The sequence shown here is derived from an EMBL/GenBank/DDBJ whole genome shotgun (WGS) entry which is preliminary data.</text>
</comment>
<dbReference type="InterPro" id="IPR036770">
    <property type="entry name" value="Ankyrin_rpt-contain_sf"/>
</dbReference>
<dbReference type="PANTHER" id="PTHR24198:SF165">
    <property type="entry name" value="ANKYRIN REPEAT-CONTAINING PROTEIN-RELATED"/>
    <property type="match status" value="1"/>
</dbReference>
<evidence type="ECO:0000256" key="1">
    <source>
        <dbReference type="ARBA" id="ARBA00022737"/>
    </source>
</evidence>
<dbReference type="Gene3D" id="1.25.40.20">
    <property type="entry name" value="Ankyrin repeat-containing domain"/>
    <property type="match status" value="1"/>
</dbReference>
<keyword evidence="1" id="KW-0677">Repeat</keyword>
<organism evidence="3 4">
    <name type="scientific">Mytilus galloprovincialis</name>
    <name type="common">Mediterranean mussel</name>
    <dbReference type="NCBI Taxonomy" id="29158"/>
    <lineage>
        <taxon>Eukaryota</taxon>
        <taxon>Metazoa</taxon>
        <taxon>Spiralia</taxon>
        <taxon>Lophotrochozoa</taxon>
        <taxon>Mollusca</taxon>
        <taxon>Bivalvia</taxon>
        <taxon>Autobranchia</taxon>
        <taxon>Pteriomorphia</taxon>
        <taxon>Mytilida</taxon>
        <taxon>Mytiloidea</taxon>
        <taxon>Mytilidae</taxon>
        <taxon>Mytilinae</taxon>
        <taxon>Mytilus</taxon>
    </lineage>
</organism>
<keyword evidence="2" id="KW-0040">ANK repeat</keyword>
<dbReference type="SMART" id="SM00248">
    <property type="entry name" value="ANK"/>
    <property type="match status" value="2"/>
</dbReference>
<dbReference type="Proteomes" id="UP000596742">
    <property type="component" value="Unassembled WGS sequence"/>
</dbReference>
<dbReference type="SUPFAM" id="SSF48403">
    <property type="entry name" value="Ankyrin repeat"/>
    <property type="match status" value="1"/>
</dbReference>
<gene>
    <name evidence="3" type="ORF">MGAL_10B044398</name>
</gene>
<name>A0A8B6GDH2_MYTGA</name>
<dbReference type="InterPro" id="IPR002110">
    <property type="entry name" value="Ankyrin_rpt"/>
</dbReference>
<proteinExistence type="predicted"/>
<protein>
    <submittedName>
        <fullName evidence="3">Uncharacterized protein</fullName>
    </submittedName>
</protein>
<sequence>MAGVLLLERNTDVNLCSNIGYSSLILASYYGHTDIVRLLLERNSYPCDNTPLSTSYVNNSASVVQQLLKHKPEINAQTNDGGNALYCSALNGFFEITQLL</sequence>